<gene>
    <name evidence="6" type="ORF">MPOL1434_LOCUS9507</name>
    <name evidence="7" type="ORF">MPOL1434_LOCUS9508</name>
</gene>
<dbReference type="EMBL" id="HBEJ01016291">
    <property type="protein sequence ID" value="CAD8377414.1"/>
    <property type="molecule type" value="Transcribed_RNA"/>
</dbReference>
<accession>A0A6U0L2Q7</accession>
<keyword evidence="3" id="KW-0560">Oxidoreductase</keyword>
<evidence type="ECO:0000313" key="7">
    <source>
        <dbReference type="EMBL" id="CAD8377416.1"/>
    </source>
</evidence>
<dbReference type="SUPFAM" id="SSF55068">
    <property type="entry name" value="Peptide methionine sulfoxide reductase"/>
    <property type="match status" value="1"/>
</dbReference>
<feature type="domain" description="Peptide methionine sulphoxide reductase MsrA" evidence="5">
    <location>
        <begin position="2"/>
        <end position="122"/>
    </location>
</feature>
<name>A0A6U0L2Q7_9STRA</name>
<dbReference type="InterPro" id="IPR036509">
    <property type="entry name" value="Met_Sox_Rdtase_MsrA_sf"/>
</dbReference>
<evidence type="ECO:0000256" key="3">
    <source>
        <dbReference type="ARBA" id="ARBA00023002"/>
    </source>
</evidence>
<evidence type="ECO:0000256" key="4">
    <source>
        <dbReference type="ARBA" id="ARBA00030643"/>
    </source>
</evidence>
<evidence type="ECO:0000256" key="2">
    <source>
        <dbReference type="ARBA" id="ARBA00012502"/>
    </source>
</evidence>
<dbReference type="GO" id="GO:0008113">
    <property type="term" value="F:peptide-methionine (S)-S-oxide reductase activity"/>
    <property type="evidence" value="ECO:0007669"/>
    <property type="project" value="UniProtKB-EC"/>
</dbReference>
<dbReference type="PANTHER" id="PTHR43774:SF1">
    <property type="entry name" value="PEPTIDE METHIONINE SULFOXIDE REDUCTASE MSRA 2"/>
    <property type="match status" value="1"/>
</dbReference>
<dbReference type="Gene3D" id="3.30.1060.10">
    <property type="entry name" value="Peptide methionine sulphoxide reductase MsrA"/>
    <property type="match status" value="1"/>
</dbReference>
<dbReference type="InterPro" id="IPR002569">
    <property type="entry name" value="Met_Sox_Rdtase_MsrA_dom"/>
</dbReference>
<sequence>MDGVRRVVVGYTGGTESSPTYSSIKDSTEAVLIEFDPSTISYEKILDVWAKSHSPFFPQKCQYRSAIWYRNDEQKASAEAVIAELQNKRGEGKKVYVDVEPIGPFYQAEEYHQDFLNKQASRVW</sequence>
<organism evidence="6">
    <name type="scientific">Minutocellus polymorphus</name>
    <dbReference type="NCBI Taxonomy" id="265543"/>
    <lineage>
        <taxon>Eukaryota</taxon>
        <taxon>Sar</taxon>
        <taxon>Stramenopiles</taxon>
        <taxon>Ochrophyta</taxon>
        <taxon>Bacillariophyta</taxon>
        <taxon>Mediophyceae</taxon>
        <taxon>Cymatosirophycidae</taxon>
        <taxon>Cymatosirales</taxon>
        <taxon>Cymatosiraceae</taxon>
        <taxon>Minutocellus</taxon>
    </lineage>
</organism>
<evidence type="ECO:0000256" key="1">
    <source>
        <dbReference type="ARBA" id="ARBA00005591"/>
    </source>
</evidence>
<evidence type="ECO:0000259" key="5">
    <source>
        <dbReference type="Pfam" id="PF01625"/>
    </source>
</evidence>
<dbReference type="AlphaFoldDB" id="A0A6U0L2Q7"/>
<dbReference type="EC" id="1.8.4.11" evidence="2"/>
<protein>
    <recommendedName>
        <fullName evidence="2">peptide-methionine (S)-S-oxide reductase</fullName>
        <ecNumber evidence="2">1.8.4.11</ecNumber>
    </recommendedName>
    <alternativeName>
        <fullName evidence="4">Peptide-methionine (S)-S-oxide reductase</fullName>
    </alternativeName>
</protein>
<dbReference type="EMBL" id="HBEJ01016292">
    <property type="protein sequence ID" value="CAD8377416.1"/>
    <property type="molecule type" value="Transcribed_RNA"/>
</dbReference>
<dbReference type="PANTHER" id="PTHR43774">
    <property type="entry name" value="PEPTIDE METHIONINE SULFOXIDE REDUCTASE"/>
    <property type="match status" value="1"/>
</dbReference>
<proteinExistence type="inferred from homology"/>
<comment type="similarity">
    <text evidence="1">Belongs to the MsrA Met sulfoxide reductase family.</text>
</comment>
<reference evidence="6" key="1">
    <citation type="submission" date="2021-01" db="EMBL/GenBank/DDBJ databases">
        <authorList>
            <person name="Corre E."/>
            <person name="Pelletier E."/>
            <person name="Niang G."/>
            <person name="Scheremetjew M."/>
            <person name="Finn R."/>
            <person name="Kale V."/>
            <person name="Holt S."/>
            <person name="Cochrane G."/>
            <person name="Meng A."/>
            <person name="Brown T."/>
            <person name="Cohen L."/>
        </authorList>
    </citation>
    <scope>NUCLEOTIDE SEQUENCE</scope>
    <source>
        <strain evidence="6">CCMP3303</strain>
    </source>
</reference>
<dbReference type="Pfam" id="PF01625">
    <property type="entry name" value="PMSR"/>
    <property type="match status" value="1"/>
</dbReference>
<evidence type="ECO:0000313" key="6">
    <source>
        <dbReference type="EMBL" id="CAD8377414.1"/>
    </source>
</evidence>